<dbReference type="Pfam" id="PF17766">
    <property type="entry name" value="fn3_6"/>
    <property type="match status" value="1"/>
</dbReference>
<dbReference type="GO" id="GO:0006508">
    <property type="term" value="P:proteolysis"/>
    <property type="evidence" value="ECO:0007669"/>
    <property type="project" value="UniProtKB-KW"/>
</dbReference>
<feature type="active site" description="Charge relay system" evidence="8 9">
    <location>
        <position position="158"/>
    </location>
</feature>
<dbReference type="GO" id="GO:0009609">
    <property type="term" value="P:response to symbiotic bacterium"/>
    <property type="evidence" value="ECO:0007669"/>
    <property type="project" value="UniProtKB-ARBA"/>
</dbReference>
<dbReference type="PRINTS" id="PR00723">
    <property type="entry name" value="SUBTILISIN"/>
</dbReference>
<evidence type="ECO:0000313" key="15">
    <source>
        <dbReference type="Proteomes" id="UP000619265"/>
    </source>
</evidence>
<feature type="active site" description="Charge relay system" evidence="8 9">
    <location>
        <position position="222"/>
    </location>
</feature>
<dbReference type="GO" id="GO:0005576">
    <property type="term" value="C:extracellular region"/>
    <property type="evidence" value="ECO:0007669"/>
    <property type="project" value="UniProtKB-SubCell"/>
</dbReference>
<dbReference type="Proteomes" id="UP000619265">
    <property type="component" value="Unassembled WGS sequence"/>
</dbReference>
<dbReference type="Gene3D" id="3.40.50.200">
    <property type="entry name" value="Peptidase S8/S53 domain"/>
    <property type="match status" value="1"/>
</dbReference>
<proteinExistence type="inferred from homology"/>
<evidence type="ECO:0000256" key="1">
    <source>
        <dbReference type="ARBA" id="ARBA00004613"/>
    </source>
</evidence>
<evidence type="ECO:0000256" key="8">
    <source>
        <dbReference type="PIRSR" id="PIRSR615500-1"/>
    </source>
</evidence>
<evidence type="ECO:0000259" key="11">
    <source>
        <dbReference type="Pfam" id="PF00082"/>
    </source>
</evidence>
<feature type="domain" description="Subtilisin-like protease fibronectin type-III" evidence="13">
    <location>
        <begin position="658"/>
        <end position="756"/>
    </location>
</feature>
<evidence type="ECO:0000256" key="10">
    <source>
        <dbReference type="SAM" id="SignalP"/>
    </source>
</evidence>
<keyword evidence="3" id="KW-0964">Secreted</keyword>
<keyword evidence="6 9" id="KW-0378">Hydrolase</keyword>
<dbReference type="GO" id="GO:0004252">
    <property type="term" value="F:serine-type endopeptidase activity"/>
    <property type="evidence" value="ECO:0007669"/>
    <property type="project" value="UniProtKB-UniRule"/>
</dbReference>
<protein>
    <recommendedName>
        <fullName evidence="16">Cucumisin-like</fullName>
    </recommendedName>
</protein>
<comment type="subcellular location">
    <subcellularLocation>
        <location evidence="1">Secreted</location>
    </subcellularLocation>
</comment>
<comment type="caution">
    <text evidence="14">The sequence shown here is derived from an EMBL/GenBank/DDBJ whole genome shotgun (WGS) entry which is preliminary data.</text>
</comment>
<feature type="domain" description="Inhibitor I9" evidence="12">
    <location>
        <begin position="47"/>
        <end position="128"/>
    </location>
</feature>
<dbReference type="FunFam" id="3.40.50.200:FF:000006">
    <property type="entry name" value="Subtilisin-like protease SBT1.5"/>
    <property type="match status" value="1"/>
</dbReference>
<evidence type="ECO:0000256" key="5">
    <source>
        <dbReference type="ARBA" id="ARBA00022729"/>
    </source>
</evidence>
<dbReference type="Gene3D" id="2.60.40.2310">
    <property type="match status" value="1"/>
</dbReference>
<dbReference type="FunFam" id="3.30.70.80:FF:000002">
    <property type="entry name" value="Subtilisin-like protease SBT5.3"/>
    <property type="match status" value="1"/>
</dbReference>
<evidence type="ECO:0008006" key="16">
    <source>
        <dbReference type="Google" id="ProtNLM"/>
    </source>
</evidence>
<accession>A0A833UKN4</accession>
<dbReference type="InterPro" id="IPR015500">
    <property type="entry name" value="Peptidase_S8_subtilisin-rel"/>
</dbReference>
<dbReference type="InterPro" id="IPR036852">
    <property type="entry name" value="Peptidase_S8/S53_dom_sf"/>
</dbReference>
<evidence type="ECO:0000256" key="7">
    <source>
        <dbReference type="ARBA" id="ARBA00022825"/>
    </source>
</evidence>
<keyword evidence="4 9" id="KW-0645">Protease</keyword>
<dbReference type="PROSITE" id="PS00138">
    <property type="entry name" value="SUBTILASE_SER"/>
    <property type="match status" value="1"/>
</dbReference>
<evidence type="ECO:0000256" key="4">
    <source>
        <dbReference type="ARBA" id="ARBA00022670"/>
    </source>
</evidence>
<sequence length="806" mass="87469">MRHQIHLHRSLRSPRNHTRMPNPRLLALLYLIIAFVMHCNSQERKVHVVYMGEKPRGRIFGASTPYVMHCSMLEKVLGSTAAAKESLIYSYGKSFNGFAAKLTDEEVARFAEIEEVVSVFPNTMFELHTTRSWDFLGFTRSHVRRSRGGQDVIVGIIDSGIWPESDSFNDKGFGPPPAKWKGTCQTNENFTCNNKIIGARYYNSRDVYSPEDIQSPRDSQGHGTHTAAIAAGIKVSGASYYGLAMGNARGGAPNARLSVYKVCWSGVGCYAADILAAFDDAIADGVDILSISIGAPYAFQYWEDPVAIGSFHAMKRGILTSASAGNNGPDRAVVQNYSPWLLTVAASSIDRRFVSQLVLGNGQIYTGSAINSFDLNGTLFPLTWGGDATNYSANSISEISSHCYPGTLDSKKVEGKIVLCEGRSDGSAIIMANGVGVIMPSRPMDNLAAPFPLPSTLISTENITEVFDYITSSNNPEATILVSEEVEDTVAPTAAYFSSRGPNPIAPDILKPDLSAPGVNIVAAWPPIGRASVYDQDTRSTKYFIDSGTSISCPHASGAAAHVKAAHPSWSPAAIKSALMTTAYMMDPDRHENEEEFAYGSGLLNPTKAVNPGLVFNASTSDYIDFLCHQGYNTTTLRLVTGDRSVCESTKPGRGWHLNYPSFALAIEDGHKIRGTFRRTVTNVGSPDSTYSASIDIPDPLIHIHVKPSVLSFSAVGEEKSFTVRVKGPYLSQMPIISGSIVWSDGVHGVRTPLVIYTVLPSALSNSHSHLTTKPSPTSSSIYHKSRIVNPKRDLRLYRPHVEVVP</sequence>
<evidence type="ECO:0000259" key="12">
    <source>
        <dbReference type="Pfam" id="PF05922"/>
    </source>
</evidence>
<dbReference type="InterPro" id="IPR037045">
    <property type="entry name" value="S8pro/Inhibitor_I9_sf"/>
</dbReference>
<dbReference type="AlphaFoldDB" id="A0A833UKN4"/>
<dbReference type="KEGG" id="jre:108998838"/>
<dbReference type="Pfam" id="PF05922">
    <property type="entry name" value="Inhibitor_I9"/>
    <property type="match status" value="1"/>
</dbReference>
<reference evidence="14" key="1">
    <citation type="submission" date="2015-10" db="EMBL/GenBank/DDBJ databases">
        <authorList>
            <person name="Martinez-Garcia P.J."/>
            <person name="Crepeau M.W."/>
            <person name="Puiu D."/>
            <person name="Gonzalez-Ibeas D."/>
            <person name="Whalen J."/>
            <person name="Stevens K."/>
            <person name="Paul R."/>
            <person name="Butterfield T."/>
            <person name="Britton M."/>
            <person name="Reagan R."/>
            <person name="Chakraborty S."/>
            <person name="Walawage S.L."/>
            <person name="Vasquez-Gross H.A."/>
            <person name="Cardeno C."/>
            <person name="Famula R."/>
            <person name="Pratt K."/>
            <person name="Kuruganti S."/>
            <person name="Aradhya M.K."/>
            <person name="Leslie C.A."/>
            <person name="Dandekar A.M."/>
            <person name="Salzberg S.L."/>
            <person name="Wegrzyn J.L."/>
            <person name="Langley C.H."/>
            <person name="Neale D.B."/>
        </authorList>
    </citation>
    <scope>NUCLEOTIDE SEQUENCE</scope>
    <source>
        <tissue evidence="14">Leaves</tissue>
    </source>
</reference>
<dbReference type="Gramene" id="Jr11_24510_p1">
    <property type="protein sequence ID" value="cds.Jr11_24510_p1"/>
    <property type="gene ID" value="Jr11_24510"/>
</dbReference>
<reference evidence="14" key="2">
    <citation type="submission" date="2020-03" db="EMBL/GenBank/DDBJ databases">
        <title>Walnut 2.0.</title>
        <authorList>
            <person name="Marrano A."/>
            <person name="Britton M."/>
            <person name="Zimin A.V."/>
            <person name="Zaini P.A."/>
            <person name="Workman R."/>
            <person name="Puiu D."/>
            <person name="Bianco L."/>
            <person name="Allen B.J."/>
            <person name="Troggio M."/>
            <person name="Leslie C.A."/>
            <person name="Timp W."/>
            <person name="Dendekar A."/>
            <person name="Salzberg S.L."/>
            <person name="Neale D.B."/>
        </authorList>
    </citation>
    <scope>NUCLEOTIDE SEQUENCE</scope>
    <source>
        <tissue evidence="14">Leaves</tissue>
    </source>
</reference>
<gene>
    <name evidence="14" type="ORF">F2P56_025739</name>
</gene>
<feature type="chain" id="PRO_5032922899" description="Cucumisin-like" evidence="10">
    <location>
        <begin position="42"/>
        <end position="806"/>
    </location>
</feature>
<dbReference type="InterPro" id="IPR023828">
    <property type="entry name" value="Peptidase_S8_Ser-AS"/>
</dbReference>
<name>A0A833UKN4_JUGRE</name>
<dbReference type="Gene3D" id="3.50.30.30">
    <property type="match status" value="1"/>
</dbReference>
<dbReference type="InterPro" id="IPR045051">
    <property type="entry name" value="SBT"/>
</dbReference>
<feature type="signal peptide" evidence="10">
    <location>
        <begin position="1"/>
        <end position="41"/>
    </location>
</feature>
<evidence type="ECO:0000256" key="2">
    <source>
        <dbReference type="ARBA" id="ARBA00011073"/>
    </source>
</evidence>
<evidence type="ECO:0000259" key="13">
    <source>
        <dbReference type="Pfam" id="PF17766"/>
    </source>
</evidence>
<evidence type="ECO:0000256" key="6">
    <source>
        <dbReference type="ARBA" id="ARBA00022801"/>
    </source>
</evidence>
<dbReference type="InterPro" id="IPR000209">
    <property type="entry name" value="Peptidase_S8/S53_dom"/>
</dbReference>
<feature type="active site" description="Charge relay system" evidence="8 9">
    <location>
        <position position="550"/>
    </location>
</feature>
<dbReference type="Pfam" id="PF00082">
    <property type="entry name" value="Peptidase_S8"/>
    <property type="match status" value="1"/>
</dbReference>
<evidence type="ECO:0000256" key="9">
    <source>
        <dbReference type="PROSITE-ProRule" id="PRU01240"/>
    </source>
</evidence>
<dbReference type="PROSITE" id="PS51892">
    <property type="entry name" value="SUBTILASE"/>
    <property type="match status" value="1"/>
</dbReference>
<keyword evidence="5 10" id="KW-0732">Signal</keyword>
<dbReference type="RefSeq" id="XP_018831095.2">
    <property type="nucleotide sequence ID" value="XM_018975550.2"/>
</dbReference>
<dbReference type="EMBL" id="LIHL02000011">
    <property type="protein sequence ID" value="KAF5456238.1"/>
    <property type="molecule type" value="Genomic_DNA"/>
</dbReference>
<evidence type="ECO:0000313" key="14">
    <source>
        <dbReference type="EMBL" id="KAF5456238.1"/>
    </source>
</evidence>
<dbReference type="CDD" id="cd04852">
    <property type="entry name" value="Peptidases_S8_3"/>
    <property type="match status" value="1"/>
</dbReference>
<dbReference type="SUPFAM" id="SSF52743">
    <property type="entry name" value="Subtilisin-like"/>
    <property type="match status" value="1"/>
</dbReference>
<keyword evidence="7 9" id="KW-0720">Serine protease</keyword>
<dbReference type="PANTHER" id="PTHR10795">
    <property type="entry name" value="PROPROTEIN CONVERTASE SUBTILISIN/KEXIN"/>
    <property type="match status" value="1"/>
</dbReference>
<organism evidence="14 15">
    <name type="scientific">Juglans regia</name>
    <name type="common">English walnut</name>
    <dbReference type="NCBI Taxonomy" id="51240"/>
    <lineage>
        <taxon>Eukaryota</taxon>
        <taxon>Viridiplantae</taxon>
        <taxon>Streptophyta</taxon>
        <taxon>Embryophyta</taxon>
        <taxon>Tracheophyta</taxon>
        <taxon>Spermatophyta</taxon>
        <taxon>Magnoliopsida</taxon>
        <taxon>eudicotyledons</taxon>
        <taxon>Gunneridae</taxon>
        <taxon>Pentapetalae</taxon>
        <taxon>rosids</taxon>
        <taxon>fabids</taxon>
        <taxon>Fagales</taxon>
        <taxon>Juglandaceae</taxon>
        <taxon>Juglans</taxon>
    </lineage>
</organism>
<dbReference type="Gene3D" id="3.30.70.80">
    <property type="entry name" value="Peptidase S8 propeptide/proteinase inhibitor I9"/>
    <property type="match status" value="1"/>
</dbReference>
<comment type="similarity">
    <text evidence="2 9">Belongs to the peptidase S8 family.</text>
</comment>
<dbReference type="InterPro" id="IPR010259">
    <property type="entry name" value="S8pro/Inhibitor_I9"/>
</dbReference>
<dbReference type="InterPro" id="IPR041469">
    <property type="entry name" value="Subtilisin-like_FN3"/>
</dbReference>
<dbReference type="CDD" id="cd02120">
    <property type="entry name" value="PA_subtilisin_like"/>
    <property type="match status" value="1"/>
</dbReference>
<dbReference type="OrthoDB" id="206201at2759"/>
<feature type="domain" description="Peptidase S8/S53" evidence="11">
    <location>
        <begin position="149"/>
        <end position="602"/>
    </location>
</feature>
<dbReference type="InterPro" id="IPR034197">
    <property type="entry name" value="Peptidases_S8_3"/>
</dbReference>
<evidence type="ECO:0000256" key="3">
    <source>
        <dbReference type="ARBA" id="ARBA00022525"/>
    </source>
</evidence>